<dbReference type="STRING" id="1266660.A0A1G4J844"/>
<dbReference type="Pfam" id="PF08613">
    <property type="entry name" value="Cyclin"/>
    <property type="match status" value="1"/>
</dbReference>
<dbReference type="GO" id="GO:0019901">
    <property type="term" value="F:protein kinase binding"/>
    <property type="evidence" value="ECO:0007669"/>
    <property type="project" value="InterPro"/>
</dbReference>
<dbReference type="Gene3D" id="1.10.472.10">
    <property type="entry name" value="Cyclin-like"/>
    <property type="match status" value="1"/>
</dbReference>
<accession>A0A1G4J844</accession>
<dbReference type="Proteomes" id="UP000190274">
    <property type="component" value="Chromosome D"/>
</dbReference>
<feature type="region of interest" description="Disordered" evidence="1">
    <location>
        <begin position="46"/>
        <end position="217"/>
    </location>
</feature>
<proteinExistence type="predicted"/>
<dbReference type="PANTHER" id="PTHR15615:SF94">
    <property type="entry name" value="PHO85 CYCLIN-6-RELATED"/>
    <property type="match status" value="1"/>
</dbReference>
<dbReference type="EMBL" id="LT598454">
    <property type="protein sequence ID" value="SCU86013.1"/>
    <property type="molecule type" value="Genomic_DNA"/>
</dbReference>
<feature type="compositionally biased region" description="Basic and acidic residues" evidence="1">
    <location>
        <begin position="182"/>
        <end position="205"/>
    </location>
</feature>
<dbReference type="GO" id="GO:0016538">
    <property type="term" value="F:cyclin-dependent protein serine/threonine kinase regulator activity"/>
    <property type="evidence" value="ECO:0007669"/>
    <property type="project" value="TreeGrafter"/>
</dbReference>
<feature type="compositionally biased region" description="Low complexity" evidence="1">
    <location>
        <begin position="111"/>
        <end position="125"/>
    </location>
</feature>
<name>A0A1G4J844_9SACH</name>
<dbReference type="InterPro" id="IPR013922">
    <property type="entry name" value="Cyclin_PHO80-like"/>
</dbReference>
<feature type="compositionally biased region" description="Polar residues" evidence="1">
    <location>
        <begin position="132"/>
        <end position="146"/>
    </location>
</feature>
<dbReference type="CDD" id="cd20558">
    <property type="entry name" value="CYCLIN_ScPCL7-like"/>
    <property type="match status" value="1"/>
</dbReference>
<dbReference type="OrthoDB" id="1060854at2759"/>
<gene>
    <name evidence="2" type="ORF">LADA_0D11628G</name>
</gene>
<dbReference type="PANTHER" id="PTHR15615">
    <property type="match status" value="1"/>
</dbReference>
<feature type="compositionally biased region" description="Polar residues" evidence="1">
    <location>
        <begin position="46"/>
        <end position="58"/>
    </location>
</feature>
<evidence type="ECO:0000313" key="3">
    <source>
        <dbReference type="Proteomes" id="UP000190274"/>
    </source>
</evidence>
<dbReference type="GO" id="GO:0000307">
    <property type="term" value="C:cyclin-dependent protein kinase holoenzyme complex"/>
    <property type="evidence" value="ECO:0007669"/>
    <property type="project" value="TreeGrafter"/>
</dbReference>
<keyword evidence="3" id="KW-1185">Reference proteome</keyword>
<evidence type="ECO:0000256" key="1">
    <source>
        <dbReference type="SAM" id="MobiDB-lite"/>
    </source>
</evidence>
<protein>
    <submittedName>
        <fullName evidence="2">LADA_0D11628g1_1</fullName>
    </submittedName>
</protein>
<feature type="compositionally biased region" description="Low complexity" evidence="1">
    <location>
        <begin position="206"/>
        <end position="215"/>
    </location>
</feature>
<dbReference type="GO" id="GO:0005634">
    <property type="term" value="C:nucleus"/>
    <property type="evidence" value="ECO:0007669"/>
    <property type="project" value="TreeGrafter"/>
</dbReference>
<dbReference type="AlphaFoldDB" id="A0A1G4J844"/>
<evidence type="ECO:0000313" key="2">
    <source>
        <dbReference type="EMBL" id="SCU86013.1"/>
    </source>
</evidence>
<organism evidence="2 3">
    <name type="scientific">Lachancea dasiensis</name>
    <dbReference type="NCBI Taxonomy" id="1072105"/>
    <lineage>
        <taxon>Eukaryota</taxon>
        <taxon>Fungi</taxon>
        <taxon>Dikarya</taxon>
        <taxon>Ascomycota</taxon>
        <taxon>Saccharomycotina</taxon>
        <taxon>Saccharomycetes</taxon>
        <taxon>Saccharomycetales</taxon>
        <taxon>Saccharomycetaceae</taxon>
        <taxon>Lachancea</taxon>
    </lineage>
</organism>
<feature type="compositionally biased region" description="Acidic residues" evidence="1">
    <location>
        <begin position="167"/>
        <end position="177"/>
    </location>
</feature>
<sequence length="518" mass="57229">MAQRPLFLEHVSDHSHAAQRTRPMMIPRQVSTQVSALHADGPTSITEEALSSSHSSETYAPYEGHPLSHQTTPMNEKLPGDSDTGPRVGSHFSHSSGYEVGSAYAISNGKRPPSARRSSSYSRGSFLGKNGSFISTSLGDDLSSTPEGRAHSSYDPVTTTKLSSTNESEEEEEDLLDPDVTFGEHDNQGHGDNDPHARPATEHNESSGNENDGNSVLPARTLPIDVAKDPKTKSSRFFQESARENDVLQDYAPFHNSPTSVTGSYGSTGKMKEVLMKRRMAEIEREPKVSERPALVEIANFPTAQLLDMLTALLDKIVSSNDQLHRDRTPVDDAFTEEAAWTAPTGETGDAGEAKASPHTYSMGMGMAPEILSFRGKHVPAITLQQYFQRIQKYCPTTNDVFLSLLVYFDRIAKACNTGKDQMFVMDSYNIHRLIISAVTVSTKFFSDFFYSNSRYARVGGISLKELNHLELQFLILCDFQLIITVEELQKYGVLLRDFWQREMGGPEGESEDPASES</sequence>
<reference evidence="2 3" key="1">
    <citation type="submission" date="2016-03" db="EMBL/GenBank/DDBJ databases">
        <authorList>
            <person name="Devillers H."/>
        </authorList>
    </citation>
    <scope>NUCLEOTIDE SEQUENCE [LARGE SCALE GENOMIC DNA]</scope>
    <source>
        <strain evidence="2">CBS 10888</strain>
    </source>
</reference>